<dbReference type="EMBL" id="CP003053">
    <property type="protein sequence ID" value="AFM17426.1"/>
    <property type="molecule type" value="Genomic_DNA"/>
</dbReference>
<protein>
    <submittedName>
        <fullName evidence="1">Uncharacterized protein</fullName>
    </submittedName>
</protein>
<evidence type="ECO:0000313" key="2">
    <source>
        <dbReference type="Proteomes" id="UP000006057"/>
    </source>
</evidence>
<dbReference type="STRING" id="710421.Mycch_2659"/>
<gene>
    <name evidence="1" type="ordered locus">Mycch_2659</name>
</gene>
<sequence>MREYARWTANYLRWLADYHSRECTAVPHVCVDSSERMHRMMLALAEHDEPGYEMIVSELGECPNCWTAVLRQVISRLTSDSMLIVGGADKLADVIVGELERLLMP</sequence>
<name>I4BJG9_MYCCN</name>
<keyword evidence="2" id="KW-1185">Reference proteome</keyword>
<dbReference type="KEGG" id="mcb:Mycch_2659"/>
<dbReference type="Proteomes" id="UP000006057">
    <property type="component" value="Chromosome"/>
</dbReference>
<evidence type="ECO:0000313" key="1">
    <source>
        <dbReference type="EMBL" id="AFM17426.1"/>
    </source>
</evidence>
<reference evidence="1 2" key="1">
    <citation type="submission" date="2012-06" db="EMBL/GenBank/DDBJ databases">
        <title>Complete sequence of chromosome of Mycobacterium chubuense NBB4.</title>
        <authorList>
            <consortium name="US DOE Joint Genome Institute"/>
            <person name="Lucas S."/>
            <person name="Han J."/>
            <person name="Lapidus A."/>
            <person name="Cheng J.-F."/>
            <person name="Goodwin L."/>
            <person name="Pitluck S."/>
            <person name="Peters L."/>
            <person name="Mikhailova N."/>
            <person name="Teshima H."/>
            <person name="Detter J.C."/>
            <person name="Han C."/>
            <person name="Tapia R."/>
            <person name="Land M."/>
            <person name="Hauser L."/>
            <person name="Kyrpides N."/>
            <person name="Ivanova N."/>
            <person name="Pagani I."/>
            <person name="Mattes T."/>
            <person name="Holmes A."/>
            <person name="Rutledge P."/>
            <person name="Paulsen I."/>
            <person name="Coleman N."/>
            <person name="Woyke T."/>
        </authorList>
    </citation>
    <scope>NUCLEOTIDE SEQUENCE [LARGE SCALE GENOMIC DNA]</scope>
    <source>
        <strain evidence="1 2">NBB4</strain>
    </source>
</reference>
<organism evidence="1 2">
    <name type="scientific">Mycolicibacterium chubuense (strain NBB4)</name>
    <name type="common">Mycobacterium chubuense</name>
    <dbReference type="NCBI Taxonomy" id="710421"/>
    <lineage>
        <taxon>Bacteria</taxon>
        <taxon>Bacillati</taxon>
        <taxon>Actinomycetota</taxon>
        <taxon>Actinomycetes</taxon>
        <taxon>Mycobacteriales</taxon>
        <taxon>Mycobacteriaceae</taxon>
        <taxon>Mycolicibacterium</taxon>
    </lineage>
</organism>
<dbReference type="HOGENOM" id="CLU_2233524_0_0_11"/>
<accession>I4BJG9</accession>
<dbReference type="AlphaFoldDB" id="I4BJG9"/>
<proteinExistence type="predicted"/>